<dbReference type="Pfam" id="PF01554">
    <property type="entry name" value="MatE"/>
    <property type="match status" value="2"/>
</dbReference>
<feature type="transmembrane region" description="Helical" evidence="13">
    <location>
        <begin position="323"/>
        <end position="343"/>
    </location>
</feature>
<evidence type="ECO:0000256" key="2">
    <source>
        <dbReference type="ARBA" id="ARBA00004651"/>
    </source>
</evidence>
<comment type="similarity">
    <text evidence="3">Belongs to the multi antimicrobial extrusion (MATE) (TC 2.A.66.1) family.</text>
</comment>
<dbReference type="InterPro" id="IPR050222">
    <property type="entry name" value="MATE_MdtK"/>
</dbReference>
<comment type="function">
    <text evidence="1">Multidrug efflux pump.</text>
</comment>
<dbReference type="PANTHER" id="PTHR43298">
    <property type="entry name" value="MULTIDRUG RESISTANCE PROTEIN NORM-RELATED"/>
    <property type="match status" value="1"/>
</dbReference>
<feature type="transmembrane region" description="Helical" evidence="13">
    <location>
        <begin position="247"/>
        <end position="269"/>
    </location>
</feature>
<dbReference type="AlphaFoldDB" id="A0A939BRP0"/>
<dbReference type="PIRSF" id="PIRSF006603">
    <property type="entry name" value="DinF"/>
    <property type="match status" value="1"/>
</dbReference>
<comment type="caution">
    <text evidence="14">The sequence shown here is derived from an EMBL/GenBank/DDBJ whole genome shotgun (WGS) entry which is preliminary data.</text>
</comment>
<evidence type="ECO:0000256" key="3">
    <source>
        <dbReference type="ARBA" id="ARBA00010199"/>
    </source>
</evidence>
<feature type="transmembrane region" description="Helical" evidence="13">
    <location>
        <begin position="101"/>
        <end position="123"/>
    </location>
</feature>
<keyword evidence="7" id="KW-1003">Cell membrane</keyword>
<evidence type="ECO:0000256" key="11">
    <source>
        <dbReference type="ARBA" id="ARBA00023136"/>
    </source>
</evidence>
<feature type="transmembrane region" description="Helical" evidence="13">
    <location>
        <begin position="52"/>
        <end position="80"/>
    </location>
</feature>
<feature type="transmembrane region" description="Helical" evidence="13">
    <location>
        <begin position="392"/>
        <end position="413"/>
    </location>
</feature>
<proteinExistence type="inferred from homology"/>
<keyword evidence="8 13" id="KW-0812">Transmembrane</keyword>
<gene>
    <name evidence="14" type="ORF">JOD01_001253</name>
</gene>
<dbReference type="RefSeq" id="WP_204517376.1">
    <property type="nucleotide sequence ID" value="NZ_BAABIN010000038.1"/>
</dbReference>
<dbReference type="Proteomes" id="UP000717624">
    <property type="component" value="Unassembled WGS sequence"/>
</dbReference>
<feature type="transmembrane region" description="Helical" evidence="13">
    <location>
        <begin position="419"/>
        <end position="444"/>
    </location>
</feature>
<reference evidence="14" key="1">
    <citation type="submission" date="2021-01" db="EMBL/GenBank/DDBJ databases">
        <title>Genomic Encyclopedia of Type Strains, Phase IV (KMG-IV): sequencing the most valuable type-strain genomes for metagenomic binning, comparative biology and taxonomic classification.</title>
        <authorList>
            <person name="Goeker M."/>
        </authorList>
    </citation>
    <scope>NUCLEOTIDE SEQUENCE</scope>
    <source>
        <strain evidence="14">DSM 25523</strain>
    </source>
</reference>
<feature type="transmembrane region" description="Helical" evidence="13">
    <location>
        <begin position="167"/>
        <end position="190"/>
    </location>
</feature>
<evidence type="ECO:0000256" key="4">
    <source>
        <dbReference type="ARBA" id="ARBA00020268"/>
    </source>
</evidence>
<evidence type="ECO:0000256" key="12">
    <source>
        <dbReference type="ARBA" id="ARBA00031636"/>
    </source>
</evidence>
<organism evidence="14 15">
    <name type="scientific">Brevibacillus fulvus</name>
    <dbReference type="NCBI Taxonomy" id="1125967"/>
    <lineage>
        <taxon>Bacteria</taxon>
        <taxon>Bacillati</taxon>
        <taxon>Bacillota</taxon>
        <taxon>Bacilli</taxon>
        <taxon>Bacillales</taxon>
        <taxon>Paenibacillaceae</taxon>
        <taxon>Brevibacillus</taxon>
    </lineage>
</organism>
<evidence type="ECO:0000256" key="9">
    <source>
        <dbReference type="ARBA" id="ARBA00022989"/>
    </source>
</evidence>
<keyword evidence="11 13" id="KW-0472">Membrane</keyword>
<feature type="transmembrane region" description="Helical" evidence="13">
    <location>
        <begin position="196"/>
        <end position="218"/>
    </location>
</feature>
<evidence type="ECO:0000313" key="15">
    <source>
        <dbReference type="Proteomes" id="UP000717624"/>
    </source>
</evidence>
<keyword evidence="15" id="KW-1185">Reference proteome</keyword>
<evidence type="ECO:0000256" key="5">
    <source>
        <dbReference type="ARBA" id="ARBA00022448"/>
    </source>
</evidence>
<feature type="transmembrane region" description="Helical" evidence="13">
    <location>
        <begin position="135"/>
        <end position="155"/>
    </location>
</feature>
<evidence type="ECO:0000256" key="1">
    <source>
        <dbReference type="ARBA" id="ARBA00003408"/>
    </source>
</evidence>
<dbReference type="GO" id="GO:0006811">
    <property type="term" value="P:monoatomic ion transport"/>
    <property type="evidence" value="ECO:0007669"/>
    <property type="project" value="UniProtKB-KW"/>
</dbReference>
<keyword evidence="9 13" id="KW-1133">Transmembrane helix</keyword>
<evidence type="ECO:0000256" key="7">
    <source>
        <dbReference type="ARBA" id="ARBA00022475"/>
    </source>
</evidence>
<evidence type="ECO:0000256" key="13">
    <source>
        <dbReference type="SAM" id="Phobius"/>
    </source>
</evidence>
<dbReference type="PANTHER" id="PTHR43298:SF2">
    <property type="entry name" value="FMN_FAD EXPORTER YEEO-RELATED"/>
    <property type="match status" value="1"/>
</dbReference>
<dbReference type="GO" id="GO:0042910">
    <property type="term" value="F:xenobiotic transmembrane transporter activity"/>
    <property type="evidence" value="ECO:0007669"/>
    <property type="project" value="InterPro"/>
</dbReference>
<name>A0A939BRP0_9BACL</name>
<keyword evidence="5" id="KW-0813">Transport</keyword>
<comment type="subcellular location">
    <subcellularLocation>
        <location evidence="2">Cell membrane</location>
        <topology evidence="2">Multi-pass membrane protein</topology>
    </subcellularLocation>
</comment>
<evidence type="ECO:0000256" key="8">
    <source>
        <dbReference type="ARBA" id="ARBA00022692"/>
    </source>
</evidence>
<keyword evidence="10" id="KW-0406">Ion transport</keyword>
<dbReference type="GO" id="GO:0015297">
    <property type="term" value="F:antiporter activity"/>
    <property type="evidence" value="ECO:0007669"/>
    <property type="project" value="UniProtKB-KW"/>
</dbReference>
<feature type="transmembrane region" description="Helical" evidence="13">
    <location>
        <begin position="363"/>
        <end position="380"/>
    </location>
</feature>
<sequence>MTTSVKRDFTQGDLQKHLIAFSTPAIISGLAFQINGVWDAFIVGMFLSASDIAAMTISLNVSFFLFTLLLGFGVASSILIAQSFGKKDKKQTFQLIANSSLLMLTISMIAAILGELFLTRILQLMNTPLEVFQPTYRFLAVYLAGFPAITMLFQFSQIQRALGDATTPFRATIFSIIANMLFSPCFLLGIGPFPELGIGGVALSTVLANICGLIFSCLSSLRAHPEVFAGVRQAHFAPKLMINISKLGLPLGLNQMVLSISVVATTTIVNSYGPIVINGMGVGSRFDSLITQFIMGISSGISTMVAQNIGANQLLRVKETLRIGLRLLLFVMIILAAFFYVTAPYLLRLFSQDPAVLQQAVTYLRYIAVGYIAFGIANVFEGILRAFQKVHLLLFTTLFTAWLCRIPLMVWGGSTFGIVGLWLGICLSFLLSALTLGVITLQLFRRLPQETTKSRLSDDVRA</sequence>
<evidence type="ECO:0000256" key="10">
    <source>
        <dbReference type="ARBA" id="ARBA00023065"/>
    </source>
</evidence>
<evidence type="ECO:0000256" key="6">
    <source>
        <dbReference type="ARBA" id="ARBA00022449"/>
    </source>
</evidence>
<feature type="transmembrane region" description="Helical" evidence="13">
    <location>
        <begin position="21"/>
        <end position="46"/>
    </location>
</feature>
<feature type="transmembrane region" description="Helical" evidence="13">
    <location>
        <begin position="289"/>
        <end position="311"/>
    </location>
</feature>
<evidence type="ECO:0000313" key="14">
    <source>
        <dbReference type="EMBL" id="MBM7589653.1"/>
    </source>
</evidence>
<dbReference type="InterPro" id="IPR048279">
    <property type="entry name" value="MdtK-like"/>
</dbReference>
<accession>A0A939BRP0</accession>
<dbReference type="GO" id="GO:0005886">
    <property type="term" value="C:plasma membrane"/>
    <property type="evidence" value="ECO:0007669"/>
    <property type="project" value="UniProtKB-SubCell"/>
</dbReference>
<protein>
    <recommendedName>
        <fullName evidence="4">Probable multidrug resistance protein NorM</fullName>
    </recommendedName>
    <alternativeName>
        <fullName evidence="12">Multidrug-efflux transporter</fullName>
    </alternativeName>
</protein>
<dbReference type="InterPro" id="IPR002528">
    <property type="entry name" value="MATE_fam"/>
</dbReference>
<keyword evidence="6" id="KW-0050">Antiport</keyword>
<dbReference type="NCBIfam" id="TIGR00797">
    <property type="entry name" value="matE"/>
    <property type="match status" value="1"/>
</dbReference>
<dbReference type="EMBL" id="JAFBEB010000003">
    <property type="protein sequence ID" value="MBM7589653.1"/>
    <property type="molecule type" value="Genomic_DNA"/>
</dbReference>